<name>V2W0B1_9GAMM</name>
<organism evidence="1 2">
    <name type="scientific">Acinetobacter tjernbergiae DSM 14971 = CIP 107465</name>
    <dbReference type="NCBI Taxonomy" id="1120928"/>
    <lineage>
        <taxon>Bacteria</taxon>
        <taxon>Pseudomonadati</taxon>
        <taxon>Pseudomonadota</taxon>
        <taxon>Gammaproteobacteria</taxon>
        <taxon>Moraxellales</taxon>
        <taxon>Moraxellaceae</taxon>
        <taxon>Acinetobacter</taxon>
    </lineage>
</organism>
<evidence type="ECO:0000313" key="1">
    <source>
        <dbReference type="EMBL" id="ESK53429.1"/>
    </source>
</evidence>
<sequence>MIKFQENSADNDVSIKFVLDNLPSIIQQCYILEERISHKLFSDIEVMILNYQNSISPQLDWQTIVWEISTKFEYKELWFAPRNWIHSKVDDGDVDIMHSYAFFKLTHYDRGCNYNTNEEFQINNNRFPTSNFFRHDQGYITIQFFLNYNLIRGLSYQYSDLTKEDFDLRIYRKMCDWNKFRKNTFIQYQKLENHGFELGRCGTFFEMKIDVFDSELFVKEYEQGKLDESLEPIEKALKKVNENFDIFDDIQSKAKKYYLDLDPILN</sequence>
<dbReference type="eggNOG" id="ENOG5031AGZ">
    <property type="taxonomic scope" value="Bacteria"/>
</dbReference>
<dbReference type="RefSeq" id="WP_018680026.1">
    <property type="nucleotide sequence ID" value="NZ_AYEV01000050.1"/>
</dbReference>
<reference evidence="1 2" key="1">
    <citation type="submission" date="2013-10" db="EMBL/GenBank/DDBJ databases">
        <title>The Genome Sequence of Acinetobacter tjernbergiae CIP107465.</title>
        <authorList>
            <consortium name="The Broad Institute Genomics Platform"/>
            <consortium name="The Broad Institute Genome Sequencing Center for Infectious Disease"/>
            <person name="Cerqueira G."/>
            <person name="Feldgarden M."/>
            <person name="Courvalin P."/>
            <person name="Grillot-Courvalin C."/>
            <person name="Clermont D."/>
            <person name="Rocha E."/>
            <person name="Yoon E.-J."/>
            <person name="Nemec A."/>
            <person name="Young S.K."/>
            <person name="Zeng Q."/>
            <person name="Gargeya S."/>
            <person name="Fitzgerald M."/>
            <person name="Abouelleil A."/>
            <person name="Alvarado L."/>
            <person name="Berlin A.M."/>
            <person name="Chapman S.B."/>
            <person name="Gainer-Dewar J."/>
            <person name="Goldberg J."/>
            <person name="Gnerre S."/>
            <person name="Griggs A."/>
            <person name="Gujja S."/>
            <person name="Hansen M."/>
            <person name="Howarth C."/>
            <person name="Imamovic A."/>
            <person name="Ireland A."/>
            <person name="Larimer J."/>
            <person name="McCowan C."/>
            <person name="Murphy C."/>
            <person name="Pearson M."/>
            <person name="Poon T.W."/>
            <person name="Priest M."/>
            <person name="Roberts A."/>
            <person name="Saif S."/>
            <person name="Shea T."/>
            <person name="Sykes S."/>
            <person name="Wortman J."/>
            <person name="Nusbaum C."/>
            <person name="Birren B."/>
        </authorList>
    </citation>
    <scope>NUCLEOTIDE SEQUENCE [LARGE SCALE GENOMIC DNA]</scope>
    <source>
        <strain evidence="1 2">CIP 107465</strain>
    </source>
</reference>
<dbReference type="Proteomes" id="UP000017404">
    <property type="component" value="Unassembled WGS sequence"/>
</dbReference>
<dbReference type="EMBL" id="AYEV01000050">
    <property type="protein sequence ID" value="ESK53429.1"/>
    <property type="molecule type" value="Genomic_DNA"/>
</dbReference>
<evidence type="ECO:0000313" key="2">
    <source>
        <dbReference type="Proteomes" id="UP000017404"/>
    </source>
</evidence>
<dbReference type="AlphaFoldDB" id="V2W0B1"/>
<keyword evidence="2" id="KW-1185">Reference proteome</keyword>
<dbReference type="PATRIC" id="fig|1120928.5.peg.3416"/>
<protein>
    <submittedName>
        <fullName evidence="1">Uncharacterized protein</fullName>
    </submittedName>
</protein>
<dbReference type="STRING" id="202955.GCA_000759995_00142"/>
<accession>V2W0B1</accession>
<proteinExistence type="predicted"/>
<gene>
    <name evidence="1" type="ORF">F990_03378</name>
</gene>
<comment type="caution">
    <text evidence="1">The sequence shown here is derived from an EMBL/GenBank/DDBJ whole genome shotgun (WGS) entry which is preliminary data.</text>
</comment>
<dbReference type="OrthoDB" id="6712093at2"/>